<evidence type="ECO:0000256" key="5">
    <source>
        <dbReference type="SAM" id="MobiDB-lite"/>
    </source>
</evidence>
<dbReference type="Proteomes" id="UP000245802">
    <property type="component" value="Chromosome"/>
</dbReference>
<gene>
    <name evidence="8" type="ORF">C1280_24490</name>
</gene>
<sequence>MSSEVEGRAGPLLDPGGGAPTDTAGLPVPSIALLLERRRQRVRHISATPDKVGRYIVKEVKGRGGMGVVYAAVDPHLNRDVAVKVIRPEYAESPAFQAQFVQESRAMAGVKSPNVVTVHHAEVDEAGHLFLVMELSPGTSLQHLLRPGQALPQATALELGIGLAIGLTAAHAHGAIHGDVNPNNVLVEPGPDGTRVAKLTDFGLARFVEESGSSIGCGTPGYRSPEQINSNQNVTVASDVYSLGAVLYRMLTGRLPVAEEPLQFPSRSRVPRPLRRLCVRCLQAEPHARPSAADVVQALKAYRARWRRRLLVAGVLTATVLAGVFGATWWFNIKSAATMNKVRADMLHIRASSLMTSPDPAKRAQAEREFRAALPVLRKHAARGEVEATMDLAEVLCNLATLAAPDEGLNLCDEAERALNQTGVPHDNDIWAFTWLTRGTVLQNLGQTEKSFEDLTRARTRYAELAPTVDRDEFKQHHATARLNLAKQLIRRNDFAAAVQELDAAVAIWQSLLAANRTQYLTPWIDARYTRGIARYGHSSSLPAEPAAAERATAIQDFSEVIAEQTRSVEAGNTSDALLLLRALMMRHGLFVRQGRAADALKDAEQAIAINDRFAPNVPGHQIDALRKYVQKYQH</sequence>
<feature type="domain" description="Protein kinase" evidence="7">
    <location>
        <begin position="55"/>
        <end position="303"/>
    </location>
</feature>
<evidence type="ECO:0000259" key="7">
    <source>
        <dbReference type="PROSITE" id="PS50011"/>
    </source>
</evidence>
<dbReference type="OrthoDB" id="9801841at2"/>
<dbReference type="Gene3D" id="1.10.510.10">
    <property type="entry name" value="Transferase(Phosphotransferase) domain 1"/>
    <property type="match status" value="1"/>
</dbReference>
<dbReference type="PROSITE" id="PS50011">
    <property type="entry name" value="PROTEIN_KINASE_DOM"/>
    <property type="match status" value="1"/>
</dbReference>
<dbReference type="InterPro" id="IPR011009">
    <property type="entry name" value="Kinase-like_dom_sf"/>
</dbReference>
<dbReference type="Gene3D" id="3.30.200.20">
    <property type="entry name" value="Phosphorylase Kinase, domain 1"/>
    <property type="match status" value="1"/>
</dbReference>
<dbReference type="RefSeq" id="WP_109571196.1">
    <property type="nucleotide sequence ID" value="NZ_CP025958.1"/>
</dbReference>
<dbReference type="InterPro" id="IPR011990">
    <property type="entry name" value="TPR-like_helical_dom_sf"/>
</dbReference>
<dbReference type="GO" id="GO:0005524">
    <property type="term" value="F:ATP binding"/>
    <property type="evidence" value="ECO:0007669"/>
    <property type="project" value="UniProtKB-KW"/>
</dbReference>
<evidence type="ECO:0000256" key="4">
    <source>
        <dbReference type="ARBA" id="ARBA00022840"/>
    </source>
</evidence>
<dbReference type="GO" id="GO:0004674">
    <property type="term" value="F:protein serine/threonine kinase activity"/>
    <property type="evidence" value="ECO:0007669"/>
    <property type="project" value="TreeGrafter"/>
</dbReference>
<dbReference type="Gene3D" id="1.25.40.10">
    <property type="entry name" value="Tetratricopeptide repeat domain"/>
    <property type="match status" value="2"/>
</dbReference>
<evidence type="ECO:0000256" key="1">
    <source>
        <dbReference type="ARBA" id="ARBA00022679"/>
    </source>
</evidence>
<feature type="transmembrane region" description="Helical" evidence="6">
    <location>
        <begin position="310"/>
        <end position="331"/>
    </location>
</feature>
<keyword evidence="9" id="KW-1185">Reference proteome</keyword>
<feature type="region of interest" description="Disordered" evidence="5">
    <location>
        <begin position="1"/>
        <end position="24"/>
    </location>
</feature>
<keyword evidence="4" id="KW-0067">ATP-binding</keyword>
<keyword evidence="6" id="KW-1133">Transmembrane helix</keyword>
<evidence type="ECO:0000313" key="9">
    <source>
        <dbReference type="Proteomes" id="UP000245802"/>
    </source>
</evidence>
<evidence type="ECO:0000313" key="8">
    <source>
        <dbReference type="EMBL" id="AWM39854.1"/>
    </source>
</evidence>
<protein>
    <recommendedName>
        <fullName evidence="7">Protein kinase domain-containing protein</fullName>
    </recommendedName>
</protein>
<proteinExistence type="predicted"/>
<dbReference type="SUPFAM" id="SSF48452">
    <property type="entry name" value="TPR-like"/>
    <property type="match status" value="1"/>
</dbReference>
<dbReference type="AlphaFoldDB" id="A0A2Z3HDS4"/>
<reference evidence="8 9" key="1">
    <citation type="submission" date="2018-01" db="EMBL/GenBank/DDBJ databases">
        <title>G. obscuriglobus.</title>
        <authorList>
            <person name="Franke J."/>
            <person name="Blomberg W."/>
            <person name="Selmecki A."/>
        </authorList>
    </citation>
    <scope>NUCLEOTIDE SEQUENCE [LARGE SCALE GENOMIC DNA]</scope>
    <source>
        <strain evidence="8 9">DSM 5831</strain>
    </source>
</reference>
<evidence type="ECO:0000256" key="6">
    <source>
        <dbReference type="SAM" id="Phobius"/>
    </source>
</evidence>
<dbReference type="CDD" id="cd14014">
    <property type="entry name" value="STKc_PknB_like"/>
    <property type="match status" value="1"/>
</dbReference>
<dbReference type="SUPFAM" id="SSF56112">
    <property type="entry name" value="Protein kinase-like (PK-like)"/>
    <property type="match status" value="1"/>
</dbReference>
<accession>A0A2Z3HDS4</accession>
<dbReference type="PANTHER" id="PTHR43289:SF6">
    <property type="entry name" value="SERINE_THREONINE-PROTEIN KINASE NEKL-3"/>
    <property type="match status" value="1"/>
</dbReference>
<dbReference type="PANTHER" id="PTHR43289">
    <property type="entry name" value="MITOGEN-ACTIVATED PROTEIN KINASE KINASE KINASE 20-RELATED"/>
    <property type="match status" value="1"/>
</dbReference>
<dbReference type="EMBL" id="CP025958">
    <property type="protein sequence ID" value="AWM39854.1"/>
    <property type="molecule type" value="Genomic_DNA"/>
</dbReference>
<dbReference type="KEGG" id="gog:C1280_24490"/>
<dbReference type="Pfam" id="PF00069">
    <property type="entry name" value="Pkinase"/>
    <property type="match status" value="1"/>
</dbReference>
<keyword evidence="6" id="KW-0472">Membrane</keyword>
<keyword evidence="1" id="KW-0808">Transferase</keyword>
<evidence type="ECO:0000256" key="3">
    <source>
        <dbReference type="ARBA" id="ARBA00022777"/>
    </source>
</evidence>
<dbReference type="InterPro" id="IPR000719">
    <property type="entry name" value="Prot_kinase_dom"/>
</dbReference>
<organism evidence="8 9">
    <name type="scientific">Gemmata obscuriglobus</name>
    <dbReference type="NCBI Taxonomy" id="114"/>
    <lineage>
        <taxon>Bacteria</taxon>
        <taxon>Pseudomonadati</taxon>
        <taxon>Planctomycetota</taxon>
        <taxon>Planctomycetia</taxon>
        <taxon>Gemmatales</taxon>
        <taxon>Gemmataceae</taxon>
        <taxon>Gemmata</taxon>
    </lineage>
</organism>
<keyword evidence="3" id="KW-0418">Kinase</keyword>
<evidence type="ECO:0000256" key="2">
    <source>
        <dbReference type="ARBA" id="ARBA00022741"/>
    </source>
</evidence>
<keyword evidence="6" id="KW-0812">Transmembrane</keyword>
<keyword evidence="2" id="KW-0547">Nucleotide-binding</keyword>
<name>A0A2Z3HDS4_9BACT</name>